<keyword evidence="3 6" id="KW-0560">Oxidoreductase</keyword>
<proteinExistence type="inferred from homology"/>
<dbReference type="SUPFAM" id="SSF51735">
    <property type="entry name" value="NAD(P)-binding Rossmann-fold domains"/>
    <property type="match status" value="1"/>
</dbReference>
<dbReference type="Gene3D" id="1.10.1040.10">
    <property type="entry name" value="N-(1-d-carboxylethyl)-l-norvaline Dehydrogenase, domain 2"/>
    <property type="match status" value="1"/>
</dbReference>
<feature type="domain" description="3-hydroxyacyl-CoA dehydrogenase C-terminal" evidence="4">
    <location>
        <begin position="200"/>
        <end position="267"/>
    </location>
</feature>
<dbReference type="EC" id="1.1.1.35" evidence="6"/>
<dbReference type="PANTHER" id="PTHR48075:SF1">
    <property type="entry name" value="LAMBDA-CRYSTALLIN HOMOLOG"/>
    <property type="match status" value="1"/>
</dbReference>
<dbReference type="InterPro" id="IPR008927">
    <property type="entry name" value="6-PGluconate_DH-like_C_sf"/>
</dbReference>
<sequence>MWEQEQEPERVQEREPAPVAIVGAGSIGAAWAIVFARAGHRVALHDTDADRAATALAEIESRLAELAGFGLVEGDVAAVLGRVRVAADLGEALEDAVYVQECVVESREVKRELFAELDRRTGPDAVLASSTSMIPCSEFAVELPGRARCLVVHPGNPPYLLPVAELAPAPFTAPETIARARALLSAAGMVPVLVGGENEGFIFNRLQGALLREAYCLVRDGVASPADVDLVVSAGLGRRWAVLGPFATAELNTRGGIERHALLLGPAYARMGAERGQDDPWTPDLVARVASSVHESLPAEEWAEHVSRRDRALMRLERARRADPELFTGFTRTD</sequence>
<dbReference type="PROSITE" id="PS00067">
    <property type="entry name" value="3HCDH"/>
    <property type="match status" value="1"/>
</dbReference>
<evidence type="ECO:0000313" key="7">
    <source>
        <dbReference type="Proteomes" id="UP000805614"/>
    </source>
</evidence>
<dbReference type="PANTHER" id="PTHR48075">
    <property type="entry name" value="3-HYDROXYACYL-COA DEHYDROGENASE FAMILY PROTEIN"/>
    <property type="match status" value="1"/>
</dbReference>
<dbReference type="InterPro" id="IPR006108">
    <property type="entry name" value="3HC_DH_C"/>
</dbReference>
<evidence type="ECO:0000313" key="6">
    <source>
        <dbReference type="EMBL" id="MBC6465753.1"/>
    </source>
</evidence>
<keyword evidence="7" id="KW-1185">Reference proteome</keyword>
<evidence type="ECO:0000259" key="4">
    <source>
        <dbReference type="Pfam" id="PF00725"/>
    </source>
</evidence>
<evidence type="ECO:0000256" key="2">
    <source>
        <dbReference type="ARBA" id="ARBA00009463"/>
    </source>
</evidence>
<dbReference type="GO" id="GO:0003857">
    <property type="term" value="F:(3S)-3-hydroxyacyl-CoA dehydrogenase (NAD+) activity"/>
    <property type="evidence" value="ECO:0007669"/>
    <property type="project" value="UniProtKB-EC"/>
</dbReference>
<dbReference type="Pfam" id="PF00725">
    <property type="entry name" value="3HCDH"/>
    <property type="match status" value="1"/>
</dbReference>
<dbReference type="NCBIfam" id="NF004783">
    <property type="entry name" value="PRK06129.1"/>
    <property type="match status" value="1"/>
</dbReference>
<gene>
    <name evidence="6" type="ORF">HKK74_09620</name>
</gene>
<evidence type="ECO:0000259" key="5">
    <source>
        <dbReference type="Pfam" id="PF02737"/>
    </source>
</evidence>
<comment type="caution">
    <text evidence="6">The sequence shown here is derived from an EMBL/GenBank/DDBJ whole genome shotgun (WGS) entry which is preliminary data.</text>
</comment>
<dbReference type="SUPFAM" id="SSF48179">
    <property type="entry name" value="6-phosphogluconate dehydrogenase C-terminal domain-like"/>
    <property type="match status" value="1"/>
</dbReference>
<dbReference type="InterPro" id="IPR036291">
    <property type="entry name" value="NAD(P)-bd_dom_sf"/>
</dbReference>
<dbReference type="InterPro" id="IPR006180">
    <property type="entry name" value="3-OHacyl-CoA_DH_CS"/>
</dbReference>
<comment type="pathway">
    <text evidence="1">Lipid metabolism; butanoate metabolism.</text>
</comment>
<dbReference type="InterPro" id="IPR013328">
    <property type="entry name" value="6PGD_dom2"/>
</dbReference>
<dbReference type="Gene3D" id="3.40.50.720">
    <property type="entry name" value="NAD(P)-binding Rossmann-like Domain"/>
    <property type="match status" value="1"/>
</dbReference>
<evidence type="ECO:0000256" key="1">
    <source>
        <dbReference type="ARBA" id="ARBA00005086"/>
    </source>
</evidence>
<reference evidence="6 7" key="1">
    <citation type="submission" date="2020-06" db="EMBL/GenBank/DDBJ databases">
        <title>Actinomadura xiongansis sp. nov., isolated from soil of Baiyangdian.</title>
        <authorList>
            <person name="Zhang X."/>
        </authorList>
    </citation>
    <scope>NUCLEOTIDE SEQUENCE [LARGE SCALE GENOMIC DNA]</scope>
    <source>
        <strain evidence="6 7">HBUM206468</strain>
    </source>
</reference>
<feature type="domain" description="3-hydroxyacyl-CoA dehydrogenase NAD binding" evidence="5">
    <location>
        <begin position="19"/>
        <end position="194"/>
    </location>
</feature>
<accession>A0ABR7LM41</accession>
<comment type="similarity">
    <text evidence="2">Belongs to the 3-hydroxyacyl-CoA dehydrogenase family.</text>
</comment>
<organism evidence="6 7">
    <name type="scientific">Actinomadura alba</name>
    <dbReference type="NCBI Taxonomy" id="406431"/>
    <lineage>
        <taxon>Bacteria</taxon>
        <taxon>Bacillati</taxon>
        <taxon>Actinomycetota</taxon>
        <taxon>Actinomycetes</taxon>
        <taxon>Streptosporangiales</taxon>
        <taxon>Thermomonosporaceae</taxon>
        <taxon>Actinomadura</taxon>
    </lineage>
</organism>
<dbReference type="Pfam" id="PF02737">
    <property type="entry name" value="3HCDH_N"/>
    <property type="match status" value="1"/>
</dbReference>
<evidence type="ECO:0000256" key="3">
    <source>
        <dbReference type="ARBA" id="ARBA00023002"/>
    </source>
</evidence>
<dbReference type="EMBL" id="JABVEC010000005">
    <property type="protein sequence ID" value="MBC6465753.1"/>
    <property type="molecule type" value="Genomic_DNA"/>
</dbReference>
<protein>
    <submittedName>
        <fullName evidence="6">3-hydroxyacyl-CoA dehydrogenase</fullName>
        <ecNumber evidence="6">1.1.1.35</ecNumber>
    </submittedName>
</protein>
<dbReference type="InterPro" id="IPR006176">
    <property type="entry name" value="3-OHacyl-CoA_DH_NAD-bd"/>
</dbReference>
<dbReference type="RefSeq" id="WP_187242757.1">
    <property type="nucleotide sequence ID" value="NZ_BAAAOK010000006.1"/>
</dbReference>
<name>A0ABR7LM41_9ACTN</name>
<dbReference type="Proteomes" id="UP000805614">
    <property type="component" value="Unassembled WGS sequence"/>
</dbReference>